<protein>
    <recommendedName>
        <fullName evidence="3 4">N5-carboxyaminoimidazole ribonucleotide mutase</fullName>
        <shortName evidence="3 4">N5-CAIR mutase</shortName>
        <ecNumber evidence="3 4">5.4.99.18</ecNumber>
    </recommendedName>
    <alternativeName>
        <fullName evidence="3">5-(carboxyamino)imidazole ribonucleotide mutase</fullName>
    </alternativeName>
</protein>
<dbReference type="PIRSF" id="PIRSF001338">
    <property type="entry name" value="AIR_carboxylase"/>
    <property type="match status" value="1"/>
</dbReference>
<comment type="pathway">
    <text evidence="3 4">Purine metabolism; IMP biosynthesis via de novo pathway; 5-amino-1-(5-phospho-D-ribosyl)imidazole-4-carboxylate from 5-amino-1-(5-phospho-D-ribosyl)imidazole (N5-CAIR route): step 2/2.</text>
</comment>
<dbReference type="NCBIfam" id="TIGR01162">
    <property type="entry name" value="purE"/>
    <property type="match status" value="1"/>
</dbReference>
<comment type="caution">
    <text evidence="7">The sequence shown here is derived from an EMBL/GenBank/DDBJ whole genome shotgun (WGS) entry which is preliminary data.</text>
</comment>
<evidence type="ECO:0000256" key="3">
    <source>
        <dbReference type="HAMAP-Rule" id="MF_01929"/>
    </source>
</evidence>
<dbReference type="InterPro" id="IPR000031">
    <property type="entry name" value="PurE_dom"/>
</dbReference>
<feature type="binding site" evidence="3 5">
    <location>
        <position position="48"/>
    </location>
    <ligand>
        <name>substrate</name>
    </ligand>
</feature>
<dbReference type="Pfam" id="PF00731">
    <property type="entry name" value="AIRC"/>
    <property type="match status" value="1"/>
</dbReference>
<sequence length="170" mass="17556">MRGTTVSDNNLVGIIMGSHSDWEVMQHAAKTLDSLGIANEARVLSAHRTPEQAFEYAATAPERGIEVLIAGAGMAAALPGVLAAKTTLPVLGVPLVSGPLGGQDALYSIVQMPPGIPVGTLAIGKPGAINAAFFAAAILGLRYPEIRRAIEEARAEKRDAILAAVDPKQA</sequence>
<evidence type="ECO:0000313" key="8">
    <source>
        <dbReference type="Proteomes" id="UP000325372"/>
    </source>
</evidence>
<dbReference type="HAMAP" id="MF_01929">
    <property type="entry name" value="PurE_classI"/>
    <property type="match status" value="1"/>
</dbReference>
<dbReference type="Proteomes" id="UP000325372">
    <property type="component" value="Unassembled WGS sequence"/>
</dbReference>
<dbReference type="EMBL" id="VYXP01000003">
    <property type="protein sequence ID" value="KAA9132510.1"/>
    <property type="molecule type" value="Genomic_DNA"/>
</dbReference>
<keyword evidence="8" id="KW-1185">Reference proteome</keyword>
<name>A0A5N0TC21_9GAMM</name>
<dbReference type="EC" id="5.4.99.18" evidence="3 4"/>
<comment type="catalytic activity">
    <reaction evidence="3 4">
        <text>5-carboxyamino-1-(5-phospho-D-ribosyl)imidazole + H(+) = 5-amino-1-(5-phospho-D-ribosyl)imidazole-4-carboxylate</text>
        <dbReference type="Rhea" id="RHEA:13193"/>
        <dbReference type="ChEBI" id="CHEBI:15378"/>
        <dbReference type="ChEBI" id="CHEBI:58730"/>
        <dbReference type="ChEBI" id="CHEBI:77657"/>
        <dbReference type="EC" id="5.4.99.18"/>
    </reaction>
</comment>
<evidence type="ECO:0000256" key="1">
    <source>
        <dbReference type="ARBA" id="ARBA00022755"/>
    </source>
</evidence>
<organism evidence="7 8">
    <name type="scientific">Marinihelvus fidelis</name>
    <dbReference type="NCBI Taxonomy" id="2613842"/>
    <lineage>
        <taxon>Bacteria</taxon>
        <taxon>Pseudomonadati</taxon>
        <taxon>Pseudomonadota</taxon>
        <taxon>Gammaproteobacteria</taxon>
        <taxon>Chromatiales</taxon>
        <taxon>Wenzhouxiangellaceae</taxon>
        <taxon>Marinihelvus</taxon>
    </lineage>
</organism>
<keyword evidence="7" id="KW-0456">Lyase</keyword>
<dbReference type="Gene3D" id="3.40.50.1970">
    <property type="match status" value="1"/>
</dbReference>
<accession>A0A5N0TC21</accession>
<dbReference type="UniPathway" id="UPA00074">
    <property type="reaction ID" value="UER00943"/>
</dbReference>
<dbReference type="InterPro" id="IPR033747">
    <property type="entry name" value="PurE_ClassI"/>
</dbReference>
<dbReference type="AlphaFoldDB" id="A0A5N0TC21"/>
<gene>
    <name evidence="3 7" type="primary">purE</name>
    <name evidence="7" type="ORF">F3N42_04605</name>
</gene>
<dbReference type="GO" id="GO:0006189">
    <property type="term" value="P:'de novo' IMP biosynthetic process"/>
    <property type="evidence" value="ECO:0007669"/>
    <property type="project" value="UniProtKB-UniRule"/>
</dbReference>
<dbReference type="InterPro" id="IPR024694">
    <property type="entry name" value="PurE_prokaryotes"/>
</dbReference>
<dbReference type="SUPFAM" id="SSF52255">
    <property type="entry name" value="N5-CAIR mutase (phosphoribosylaminoimidazole carboxylase, PurE)"/>
    <property type="match status" value="1"/>
</dbReference>
<dbReference type="GO" id="GO:0016829">
    <property type="term" value="F:lyase activity"/>
    <property type="evidence" value="ECO:0007669"/>
    <property type="project" value="UniProtKB-KW"/>
</dbReference>
<evidence type="ECO:0000256" key="2">
    <source>
        <dbReference type="ARBA" id="ARBA00023235"/>
    </source>
</evidence>
<proteinExistence type="inferred from homology"/>
<dbReference type="RefSeq" id="WP_150863220.1">
    <property type="nucleotide sequence ID" value="NZ_VYXP01000003.1"/>
</dbReference>
<dbReference type="PANTHER" id="PTHR23046:SF2">
    <property type="entry name" value="PHOSPHORIBOSYLAMINOIMIDAZOLE CARBOXYLASE"/>
    <property type="match status" value="1"/>
</dbReference>
<feature type="binding site" evidence="3 5">
    <location>
        <position position="18"/>
    </location>
    <ligand>
        <name>substrate</name>
    </ligand>
</feature>
<evidence type="ECO:0000259" key="6">
    <source>
        <dbReference type="SMART" id="SM01001"/>
    </source>
</evidence>
<keyword evidence="2 3" id="KW-0413">Isomerase</keyword>
<keyword evidence="1 3" id="KW-0658">Purine biosynthesis</keyword>
<evidence type="ECO:0000256" key="5">
    <source>
        <dbReference type="PIRSR" id="PIRSR001338-1"/>
    </source>
</evidence>
<feature type="domain" description="PurE" evidence="6">
    <location>
        <begin position="10"/>
        <end position="161"/>
    </location>
</feature>
<dbReference type="PANTHER" id="PTHR23046">
    <property type="entry name" value="PHOSPHORIBOSYLAMINOIMIDAZOLE CARBOXYLASE CATALYTIC SUBUNIT"/>
    <property type="match status" value="1"/>
</dbReference>
<comment type="function">
    <text evidence="3 4">Catalyzes the conversion of N5-carboxyaminoimidazole ribonucleotide (N5-CAIR) to 4-carboxy-5-aminoimidazole ribonucleotide (CAIR).</text>
</comment>
<evidence type="ECO:0000256" key="4">
    <source>
        <dbReference type="PIRNR" id="PIRNR001338"/>
    </source>
</evidence>
<dbReference type="GO" id="GO:0034023">
    <property type="term" value="F:5-(carboxyamino)imidazole ribonucleotide mutase activity"/>
    <property type="evidence" value="ECO:0007669"/>
    <property type="project" value="UniProtKB-UniRule"/>
</dbReference>
<reference evidence="7 8" key="1">
    <citation type="submission" date="2019-09" db="EMBL/GenBank/DDBJ databases">
        <title>Wenzhouxiangella sp. Genome sequencing and assembly.</title>
        <authorList>
            <person name="Zhang R."/>
        </authorList>
    </citation>
    <scope>NUCLEOTIDE SEQUENCE [LARGE SCALE GENOMIC DNA]</scope>
    <source>
        <strain evidence="7 8">W260</strain>
    </source>
</reference>
<comment type="similarity">
    <text evidence="3">Belongs to the AIR carboxylase family. Class I subfamily.</text>
</comment>
<evidence type="ECO:0000313" key="7">
    <source>
        <dbReference type="EMBL" id="KAA9132510.1"/>
    </source>
</evidence>
<dbReference type="SMART" id="SM01001">
    <property type="entry name" value="AIRC"/>
    <property type="match status" value="1"/>
</dbReference>
<feature type="binding site" evidence="3 5">
    <location>
        <position position="21"/>
    </location>
    <ligand>
        <name>substrate</name>
    </ligand>
</feature>